<reference evidence="2" key="1">
    <citation type="submission" date="2021-01" db="EMBL/GenBank/DDBJ databases">
        <title>Caligus Genome Assembly.</title>
        <authorList>
            <person name="Gallardo-Escarate C."/>
        </authorList>
    </citation>
    <scope>NUCLEOTIDE SEQUENCE [LARGE SCALE GENOMIC DNA]</scope>
</reference>
<feature type="non-terminal residue" evidence="1">
    <location>
        <position position="58"/>
    </location>
</feature>
<keyword evidence="2" id="KW-1185">Reference proteome</keyword>
<proteinExistence type="predicted"/>
<dbReference type="Proteomes" id="UP000595437">
    <property type="component" value="Chromosome 11"/>
</dbReference>
<evidence type="ECO:0000313" key="1">
    <source>
        <dbReference type="EMBL" id="QQP42258.1"/>
    </source>
</evidence>
<protein>
    <submittedName>
        <fullName evidence="1">Uncharacterized protein</fullName>
    </submittedName>
</protein>
<sequence>MMGGDVVYASGITAKCHFSTWRPLRYRVSYALLPPFPFLLSLPVMTRGSSLSLSPVYT</sequence>
<evidence type="ECO:0000313" key="2">
    <source>
        <dbReference type="Proteomes" id="UP000595437"/>
    </source>
</evidence>
<dbReference type="EMBL" id="CP045900">
    <property type="protein sequence ID" value="QQP42258.1"/>
    <property type="molecule type" value="Genomic_DNA"/>
</dbReference>
<accession>A0A7T8H2I6</accession>
<organism evidence="1 2">
    <name type="scientific">Caligus rogercresseyi</name>
    <name type="common">Sea louse</name>
    <dbReference type="NCBI Taxonomy" id="217165"/>
    <lineage>
        <taxon>Eukaryota</taxon>
        <taxon>Metazoa</taxon>
        <taxon>Ecdysozoa</taxon>
        <taxon>Arthropoda</taxon>
        <taxon>Crustacea</taxon>
        <taxon>Multicrustacea</taxon>
        <taxon>Hexanauplia</taxon>
        <taxon>Copepoda</taxon>
        <taxon>Siphonostomatoida</taxon>
        <taxon>Caligidae</taxon>
        <taxon>Caligus</taxon>
    </lineage>
</organism>
<gene>
    <name evidence="1" type="ORF">FKW44_016869</name>
</gene>
<dbReference type="AlphaFoldDB" id="A0A7T8H2I6"/>
<name>A0A7T8H2I6_CALRO</name>